<feature type="region of interest" description="Disordered" evidence="7">
    <location>
        <begin position="591"/>
        <end position="621"/>
    </location>
</feature>
<keyword evidence="5" id="KW-0143">Chaperone</keyword>
<dbReference type="PANTHER" id="PTHR12425:SF2">
    <property type="entry name" value="SYNEMBRYN-B"/>
    <property type="match status" value="1"/>
</dbReference>
<evidence type="ECO:0000256" key="2">
    <source>
        <dbReference type="ARBA" id="ARBA00009049"/>
    </source>
</evidence>
<protein>
    <recommendedName>
        <fullName evidence="6">Synembryn</fullName>
    </recommendedName>
    <alternativeName>
        <fullName evidence="6">Protein Ric-8</fullName>
    </alternativeName>
</protein>
<dbReference type="GO" id="GO:0005938">
    <property type="term" value="C:cell cortex"/>
    <property type="evidence" value="ECO:0007669"/>
    <property type="project" value="UniProtKB-SubCell"/>
</dbReference>
<dbReference type="Proteomes" id="UP000694413">
    <property type="component" value="Unassembled WGS sequence"/>
</dbReference>
<dbReference type="GO" id="GO:0001965">
    <property type="term" value="F:G-protein alpha-subunit binding"/>
    <property type="evidence" value="ECO:0007669"/>
    <property type="project" value="UniProtKB-UniRule"/>
</dbReference>
<feature type="compositionally biased region" description="Low complexity" evidence="7">
    <location>
        <begin position="50"/>
        <end position="61"/>
    </location>
</feature>
<feature type="compositionally biased region" description="Polar residues" evidence="7">
    <location>
        <begin position="1"/>
        <end position="14"/>
    </location>
</feature>
<gene>
    <name evidence="8" type="primary">RIC8B</name>
</gene>
<feature type="region of interest" description="Disordered" evidence="7">
    <location>
        <begin position="1"/>
        <end position="74"/>
    </location>
</feature>
<sequence length="621" mass="69248">MESSLRNSLTTGQQPIGELGSARRRPLQPMARGRCLAVRAGSAERRARQGPRVVVRGRGAAAAGGAGRDGTGRSVMERGAEPGPELGAVLEAVEGRGGGGAEAVERVLAWYNEENRATFRFDPADEDKRKKLCEGILNILEKDTKTSCQVACLEALRILSRDKKVLVPVTTKRNMQILMKLAKLDTVEDPLERVSEFPVIVEALKCLCNIIFNSSVAQKLSLELNLAAMLCNLLQKCKDRQLVDDIKCFDLRLLFLLSLLHTDIRAQLRQELQGVQVLTQALESSLSVRWTEEYKAAEDRDRLPLSLQETDCAIEALKALFNVTLDSWNVHSKNESHQFRYMAAILRHCLLTTGPTEEKTEELHSNAINLLSNVPVSCLDVLINPSSQEETDIKYNGMNMGAIQILLDFMEKRIDKGSSYREGLTPVLSLLTECCRTHRNIRKFIKAQVLPPLRDVSNRPEVGTTVRNKLVRLMTHVDLGVKQIAAEFLFVLCKERVDSLLKYTGYGNAAGLLAARGLLAGGRGDHWYSDDEDTDTEEYKSAKPNINLITGHLEEPMPNPMDEMTEEQKEYEAMKLVNMFDKLSRDELIKPMGVRPDGTMAPLEEAVSQYHTSKQESSDSD</sequence>
<evidence type="ECO:0000313" key="8">
    <source>
        <dbReference type="Ensembl" id="ENSZALP00000003339.1"/>
    </source>
</evidence>
<comment type="subcellular location">
    <subcellularLocation>
        <location evidence="1">Cytoplasm</location>
        <location evidence="1">Cell cortex</location>
    </subcellularLocation>
</comment>
<dbReference type="GO" id="GO:0005886">
    <property type="term" value="C:plasma membrane"/>
    <property type="evidence" value="ECO:0007669"/>
    <property type="project" value="TreeGrafter"/>
</dbReference>
<dbReference type="InterPro" id="IPR008376">
    <property type="entry name" value="Chaperone_Ric-8_A/B"/>
</dbReference>
<keyword evidence="9" id="KW-1185">Reference proteome</keyword>
<dbReference type="Gene3D" id="1.25.10.10">
    <property type="entry name" value="Leucine-rich Repeat Variant"/>
    <property type="match status" value="1"/>
</dbReference>
<evidence type="ECO:0000256" key="6">
    <source>
        <dbReference type="RuleBase" id="RU369048"/>
    </source>
</evidence>
<proteinExistence type="inferred from homology"/>
<dbReference type="InterPro" id="IPR016024">
    <property type="entry name" value="ARM-type_fold"/>
</dbReference>
<reference evidence="8" key="2">
    <citation type="submission" date="2025-09" db="UniProtKB">
        <authorList>
            <consortium name="Ensembl"/>
        </authorList>
    </citation>
    <scope>IDENTIFICATION</scope>
</reference>
<evidence type="ECO:0000256" key="7">
    <source>
        <dbReference type="SAM" id="MobiDB-lite"/>
    </source>
</evidence>
<comment type="subunit">
    <text evidence="6">Interacts with some GDP-bound G alpha proteins. Does not interact with G-alpha proteins when they are in complex with subunits beta and gamma.</text>
</comment>
<dbReference type="SUPFAM" id="SSF48371">
    <property type="entry name" value="ARM repeat"/>
    <property type="match status" value="1"/>
</dbReference>
<dbReference type="GO" id="GO:0005085">
    <property type="term" value="F:guanyl-nucleotide exchange factor activity"/>
    <property type="evidence" value="ECO:0007669"/>
    <property type="project" value="UniProtKB-UniRule"/>
</dbReference>
<keyword evidence="3 6" id="KW-0963">Cytoplasm</keyword>
<organism evidence="8 9">
    <name type="scientific">Zonotrichia albicollis</name>
    <name type="common">White-throated sparrow</name>
    <name type="synonym">Fringilla albicollis</name>
    <dbReference type="NCBI Taxonomy" id="44394"/>
    <lineage>
        <taxon>Eukaryota</taxon>
        <taxon>Metazoa</taxon>
        <taxon>Chordata</taxon>
        <taxon>Craniata</taxon>
        <taxon>Vertebrata</taxon>
        <taxon>Euteleostomi</taxon>
        <taxon>Archelosauria</taxon>
        <taxon>Archosauria</taxon>
        <taxon>Dinosauria</taxon>
        <taxon>Saurischia</taxon>
        <taxon>Theropoda</taxon>
        <taxon>Coelurosauria</taxon>
        <taxon>Aves</taxon>
        <taxon>Neognathae</taxon>
        <taxon>Neoaves</taxon>
        <taxon>Telluraves</taxon>
        <taxon>Australaves</taxon>
        <taxon>Passeriformes</taxon>
        <taxon>Passerellidae</taxon>
        <taxon>Zonotrichia</taxon>
    </lineage>
</organism>
<dbReference type="AlphaFoldDB" id="A0A8D2M835"/>
<reference evidence="8" key="1">
    <citation type="submission" date="2025-08" db="UniProtKB">
        <authorList>
            <consortium name="Ensembl"/>
        </authorList>
    </citation>
    <scope>IDENTIFICATION</scope>
</reference>
<dbReference type="PANTHER" id="PTHR12425">
    <property type="entry name" value="SYNEMBRYN"/>
    <property type="match status" value="1"/>
</dbReference>
<evidence type="ECO:0000256" key="3">
    <source>
        <dbReference type="ARBA" id="ARBA00022490"/>
    </source>
</evidence>
<evidence type="ECO:0000256" key="1">
    <source>
        <dbReference type="ARBA" id="ARBA00004544"/>
    </source>
</evidence>
<evidence type="ECO:0000256" key="5">
    <source>
        <dbReference type="ARBA" id="ARBA00023186"/>
    </source>
</evidence>
<keyword evidence="4 6" id="KW-0344">Guanine-nucleotide releasing factor</keyword>
<dbReference type="InterPro" id="IPR011989">
    <property type="entry name" value="ARM-like"/>
</dbReference>
<dbReference type="GO" id="GO:0007186">
    <property type="term" value="P:G protein-coupled receptor signaling pathway"/>
    <property type="evidence" value="ECO:0007669"/>
    <property type="project" value="TreeGrafter"/>
</dbReference>
<dbReference type="InterPro" id="IPR019318">
    <property type="entry name" value="Gua_nucleotide_exch_fac_Ric8"/>
</dbReference>
<comment type="similarity">
    <text evidence="2 6">Belongs to the synembryn family.</text>
</comment>
<dbReference type="Pfam" id="PF10165">
    <property type="entry name" value="Ric8"/>
    <property type="match status" value="1"/>
</dbReference>
<evidence type="ECO:0000256" key="4">
    <source>
        <dbReference type="ARBA" id="ARBA00022658"/>
    </source>
</evidence>
<name>A0A8D2M835_ZONAL</name>
<dbReference type="Ensembl" id="ENSZALT00000005353.1">
    <property type="protein sequence ID" value="ENSZALP00000003339.1"/>
    <property type="gene ID" value="ENSZALG00000003362.1"/>
</dbReference>
<dbReference type="PRINTS" id="PR01802">
    <property type="entry name" value="SYNEMBRYN"/>
</dbReference>
<accession>A0A8D2M835</accession>
<evidence type="ECO:0000313" key="9">
    <source>
        <dbReference type="Proteomes" id="UP000694413"/>
    </source>
</evidence>
<comment type="function">
    <text evidence="6">Chaperone that specifically binds and folds nascent G alpha proteins prior to G protein heterotrimer formation. Also acts as a guanine nucleotide exchange factor (GEF) for G alpha proteins by stimulating exchange of bound GDP for free GTP.</text>
</comment>